<dbReference type="EMBL" id="JACDUR010000001">
    <property type="protein sequence ID" value="MBA2890008.1"/>
    <property type="molecule type" value="Genomic_DNA"/>
</dbReference>
<evidence type="ECO:0000313" key="2">
    <source>
        <dbReference type="EMBL" id="MBA2890008.1"/>
    </source>
</evidence>
<keyword evidence="3" id="KW-1185">Reference proteome</keyword>
<dbReference type="GO" id="GO:0003723">
    <property type="term" value="F:RNA binding"/>
    <property type="evidence" value="ECO:0007669"/>
    <property type="project" value="InterPro"/>
</dbReference>
<dbReference type="InterPro" id="IPR029016">
    <property type="entry name" value="GAF-like_dom_sf"/>
</dbReference>
<gene>
    <name evidence="2" type="ORF">HNR30_001343</name>
</gene>
<accession>A0A7W0CF29</accession>
<dbReference type="SUPFAM" id="SSF55781">
    <property type="entry name" value="GAF domain-like"/>
    <property type="match status" value="1"/>
</dbReference>
<proteinExistence type="predicted"/>
<dbReference type="AlphaFoldDB" id="A0A7W0CF29"/>
<evidence type="ECO:0000259" key="1">
    <source>
        <dbReference type="SMART" id="SM01012"/>
    </source>
</evidence>
<comment type="caution">
    <text evidence="2">The sequence shown here is derived from an EMBL/GenBank/DDBJ whole genome shotgun (WGS) entry which is preliminary data.</text>
</comment>
<dbReference type="Pfam" id="PF01590">
    <property type="entry name" value="GAF"/>
    <property type="match status" value="1"/>
</dbReference>
<dbReference type="Proteomes" id="UP000530928">
    <property type="component" value="Unassembled WGS sequence"/>
</dbReference>
<evidence type="ECO:0000313" key="3">
    <source>
        <dbReference type="Proteomes" id="UP000530928"/>
    </source>
</evidence>
<feature type="domain" description="ANTAR" evidence="1">
    <location>
        <begin position="120"/>
        <end position="178"/>
    </location>
</feature>
<dbReference type="InterPro" id="IPR005561">
    <property type="entry name" value="ANTAR"/>
</dbReference>
<dbReference type="SMART" id="SM01012">
    <property type="entry name" value="ANTAR"/>
    <property type="match status" value="1"/>
</dbReference>
<organism evidence="2 3">
    <name type="scientific">Nonomuraea soli</name>
    <dbReference type="NCBI Taxonomy" id="1032476"/>
    <lineage>
        <taxon>Bacteria</taxon>
        <taxon>Bacillati</taxon>
        <taxon>Actinomycetota</taxon>
        <taxon>Actinomycetes</taxon>
        <taxon>Streptosporangiales</taxon>
        <taxon>Streptosporangiaceae</taxon>
        <taxon>Nonomuraea</taxon>
    </lineage>
</organism>
<dbReference type="Gene3D" id="3.30.450.40">
    <property type="match status" value="1"/>
</dbReference>
<protein>
    <submittedName>
        <fullName evidence="2">GAF domain-containing protein</fullName>
    </submittedName>
</protein>
<name>A0A7W0CF29_9ACTN</name>
<reference evidence="2 3" key="1">
    <citation type="submission" date="2020-07" db="EMBL/GenBank/DDBJ databases">
        <title>Genomic Encyclopedia of Type Strains, Phase IV (KMG-IV): sequencing the most valuable type-strain genomes for metagenomic binning, comparative biology and taxonomic classification.</title>
        <authorList>
            <person name="Goeker M."/>
        </authorList>
    </citation>
    <scope>NUCLEOTIDE SEQUENCE [LARGE SCALE GENOMIC DNA]</scope>
    <source>
        <strain evidence="2 3">DSM 45533</strain>
    </source>
</reference>
<sequence length="186" mass="19815">MAGSFGLFELRYANDRATHLLADLEAVIGDAPGPTVLRERRPVLVPDLCAGDAHARWPGFVERAAELGIRSLFAFPIGQGGTLTGVLEINRTRPGALSEPETEDALLFAEVALVVAAPEAARKARAGLREVTWSALVYQAGGMVSVQLGIPVTEALARLRAHAFASGRTLTEVSGDVVNRRLRLHA</sequence>
<dbReference type="InterPro" id="IPR003018">
    <property type="entry name" value="GAF"/>
</dbReference>
<dbReference type="RefSeq" id="WP_181608738.1">
    <property type="nucleotide sequence ID" value="NZ_BAABAM010000001.1"/>
</dbReference>